<comment type="subcellular location">
    <subcellularLocation>
        <location evidence="1 6">Cytoplasm</location>
        <location evidence="1 6">Cytoskeleton</location>
    </subcellularLocation>
</comment>
<organism evidence="8 9">
    <name type="scientific">Danaus plexippus plexippus</name>
    <dbReference type="NCBI Taxonomy" id="278856"/>
    <lineage>
        <taxon>Eukaryota</taxon>
        <taxon>Metazoa</taxon>
        <taxon>Ecdysozoa</taxon>
        <taxon>Arthropoda</taxon>
        <taxon>Hexapoda</taxon>
        <taxon>Insecta</taxon>
        <taxon>Pterygota</taxon>
        <taxon>Neoptera</taxon>
        <taxon>Endopterygota</taxon>
        <taxon>Lepidoptera</taxon>
        <taxon>Glossata</taxon>
        <taxon>Ditrysia</taxon>
        <taxon>Papilionoidea</taxon>
        <taxon>Nymphalidae</taxon>
        <taxon>Danainae</taxon>
        <taxon>Danaini</taxon>
        <taxon>Danaina</taxon>
        <taxon>Danaus</taxon>
        <taxon>Danaus</taxon>
    </lineage>
</organism>
<dbReference type="InterPro" id="IPR027324">
    <property type="entry name" value="MAP2/MAP4/Tau"/>
</dbReference>
<evidence type="ECO:0000256" key="2">
    <source>
        <dbReference type="ARBA" id="ARBA00022490"/>
    </source>
</evidence>
<evidence type="ECO:0000256" key="3">
    <source>
        <dbReference type="ARBA" id="ARBA00022553"/>
    </source>
</evidence>
<evidence type="ECO:0000256" key="1">
    <source>
        <dbReference type="ARBA" id="ARBA00004245"/>
    </source>
</evidence>
<keyword evidence="6" id="KW-0493">Microtubule</keyword>
<evidence type="ECO:0000256" key="4">
    <source>
        <dbReference type="ARBA" id="ARBA00022737"/>
    </source>
</evidence>
<dbReference type="GO" id="GO:0043005">
    <property type="term" value="C:neuron projection"/>
    <property type="evidence" value="ECO:0007669"/>
    <property type="project" value="TreeGrafter"/>
</dbReference>
<keyword evidence="3" id="KW-0597">Phosphoprotein</keyword>
<dbReference type="EMBL" id="AGBW02010586">
    <property type="protein sequence ID" value="OWR48212.1"/>
    <property type="molecule type" value="Genomic_DNA"/>
</dbReference>
<evidence type="ECO:0000313" key="8">
    <source>
        <dbReference type="EMBL" id="OWR48212.1"/>
    </source>
</evidence>
<keyword evidence="5 6" id="KW-0206">Cytoskeleton</keyword>
<sequence>MEQLPSNNVNRASIEPRNQGGAINSEGAATQNLPARPPLTRADSRSAFPPQSLRLGAPQLQQRPQFQPGTGTSQAQFAPRPTNPAQRGQAPVGPPGSPQIRGQQPILRPLGPQQFTSQGPRPIQSPTFTQPPQRGPVPNNLQFGPRQPPQFGNVTTPEGSRPPVPPSNGSYKNGSALNAPINAQITSQPIQGPPKSSDSINSIQNKPVNLENQTASSENQNGKPENAYEVQGAVKGRSYSIAAAPGAPSPLKTEDDRRKSVSAVGGRYDELTSRSPGLSLIQEMKGSKDNILGSKESVRSEASNDGAKDIPERPESRLNGSKMTESFMGSLSNLSSKKKGDDDDDVIAQSNPSAAKLEITQNKTDLSDRSPSLTRSDDSPEPKAAPQPPVQSKKSPVSTTPEPQRPKTPKSDKKPEVKQEPAKDIKPKETPTKNAAKSPIYEAKSPINSKPVTSANQKPTELKTPVTPHDSKKSTPRKIVSAPASRSKDGDNDSGVDESTQGNDLNGSPSSPNKKLPSKLPTKEKSSSSLKQSLSRSSSKSATAKTPETPQPGEKKKVPMNKVQVGSAPSPNIKAVKSKIGSLENTTYKPGGGKVKIENRKLDFNNVTPKIAAKNDAYTPSGGAKKITTTKLEWNAKSKIGSLQNAAYKPGGGDKKIETVKLDFKEKAKPKVASTVNITHKPGGGTIKNFASTEKKTIENQKLEFKAQSKVGSLDNVKHKPGGGDIKIFDDKDYIKQIGGVSPQPSGVSRQESPVPPSTQASKADENLNQQQF</sequence>
<dbReference type="Proteomes" id="UP000007151">
    <property type="component" value="Unassembled WGS sequence"/>
</dbReference>
<evidence type="ECO:0000256" key="6">
    <source>
        <dbReference type="RuleBase" id="RU000686"/>
    </source>
</evidence>
<dbReference type="InParanoid" id="A0A212F3B7"/>
<evidence type="ECO:0000313" key="9">
    <source>
        <dbReference type="Proteomes" id="UP000007151"/>
    </source>
</evidence>
<feature type="region of interest" description="Disordered" evidence="7">
    <location>
        <begin position="1"/>
        <end position="573"/>
    </location>
</feature>
<feature type="compositionally biased region" description="Polar residues" evidence="7">
    <location>
        <begin position="743"/>
        <end position="773"/>
    </location>
</feature>
<evidence type="ECO:0000256" key="7">
    <source>
        <dbReference type="SAM" id="MobiDB-lite"/>
    </source>
</evidence>
<dbReference type="GO" id="GO:0031175">
    <property type="term" value="P:neuron projection development"/>
    <property type="evidence" value="ECO:0007669"/>
    <property type="project" value="TreeGrafter"/>
</dbReference>
<dbReference type="PROSITE" id="PS51491">
    <property type="entry name" value="TAU_MAP_2"/>
    <property type="match status" value="3"/>
</dbReference>
<accession>A0A212F3B7</accession>
<protein>
    <recommendedName>
        <fullName evidence="6">Microtubule-associated protein</fullName>
    </recommendedName>
</protein>
<feature type="compositionally biased region" description="Polar residues" evidence="7">
    <location>
        <begin position="446"/>
        <end position="459"/>
    </location>
</feature>
<dbReference type="Pfam" id="PF00418">
    <property type="entry name" value="Tubulin-binding"/>
    <property type="match status" value="4"/>
</dbReference>
<feature type="compositionally biased region" description="Low complexity" evidence="7">
    <location>
        <begin position="527"/>
        <end position="541"/>
    </location>
</feature>
<feature type="compositionally biased region" description="Polar residues" evidence="7">
    <location>
        <begin position="113"/>
        <end position="132"/>
    </location>
</feature>
<feature type="compositionally biased region" description="Polar residues" evidence="7">
    <location>
        <begin position="497"/>
        <end position="507"/>
    </location>
</feature>
<dbReference type="InterPro" id="IPR001084">
    <property type="entry name" value="MAP_tubulin-bd_rpt"/>
</dbReference>
<dbReference type="GO" id="GO:0008017">
    <property type="term" value="F:microtubule binding"/>
    <property type="evidence" value="ECO:0007669"/>
    <property type="project" value="InterPro"/>
</dbReference>
<keyword evidence="2 6" id="KW-0963">Cytoplasm</keyword>
<comment type="caution">
    <text evidence="8">The sequence shown here is derived from an EMBL/GenBank/DDBJ whole genome shotgun (WGS) entry which is preliminary data.</text>
</comment>
<feature type="compositionally biased region" description="Polar residues" evidence="7">
    <location>
        <begin position="390"/>
        <end position="402"/>
    </location>
</feature>
<name>A0A212F3B7_DANPL</name>
<dbReference type="AlphaFoldDB" id="A0A212F3B7"/>
<feature type="compositionally biased region" description="Polar residues" evidence="7">
    <location>
        <begin position="1"/>
        <end position="11"/>
    </location>
</feature>
<dbReference type="PANTHER" id="PTHR11501:SF18">
    <property type="entry name" value="MICROTUBULE-ASSOCIATED PROTEIN"/>
    <property type="match status" value="1"/>
</dbReference>
<feature type="region of interest" description="Disordered" evidence="7">
    <location>
        <begin position="737"/>
        <end position="773"/>
    </location>
</feature>
<feature type="compositionally biased region" description="Polar residues" evidence="7">
    <location>
        <begin position="59"/>
        <end position="76"/>
    </location>
</feature>
<dbReference type="STRING" id="278856.A0A212F3B7"/>
<dbReference type="GO" id="GO:0005874">
    <property type="term" value="C:microtubule"/>
    <property type="evidence" value="ECO:0007669"/>
    <property type="project" value="UniProtKB-KW"/>
</dbReference>
<proteinExistence type="predicted"/>
<evidence type="ECO:0000256" key="5">
    <source>
        <dbReference type="ARBA" id="ARBA00023212"/>
    </source>
</evidence>
<dbReference type="eggNOG" id="KOG2418">
    <property type="taxonomic scope" value="Eukaryota"/>
</dbReference>
<gene>
    <name evidence="8" type="ORF">KGM_211575</name>
</gene>
<feature type="compositionally biased region" description="Polar residues" evidence="7">
    <location>
        <begin position="167"/>
        <end position="223"/>
    </location>
</feature>
<feature type="compositionally biased region" description="Basic and acidic residues" evidence="7">
    <location>
        <begin position="306"/>
        <end position="316"/>
    </location>
</feature>
<dbReference type="KEGG" id="dpl:KGM_211575"/>
<feature type="compositionally biased region" description="Low complexity" evidence="7">
    <location>
        <begin position="508"/>
        <end position="520"/>
    </location>
</feature>
<dbReference type="PROSITE" id="PS00229">
    <property type="entry name" value="TAU_MAP_1"/>
    <property type="match status" value="1"/>
</dbReference>
<reference evidence="8 9" key="1">
    <citation type="journal article" date="2011" name="Cell">
        <title>The monarch butterfly genome yields insights into long-distance migration.</title>
        <authorList>
            <person name="Zhan S."/>
            <person name="Merlin C."/>
            <person name="Boore J.L."/>
            <person name="Reppert S.M."/>
        </authorList>
    </citation>
    <scope>NUCLEOTIDE SEQUENCE [LARGE SCALE GENOMIC DNA]</scope>
    <source>
        <strain evidence="8">F-2</strain>
    </source>
</reference>
<feature type="compositionally biased region" description="Polar residues" evidence="7">
    <location>
        <begin position="348"/>
        <end position="374"/>
    </location>
</feature>
<feature type="compositionally biased region" description="Basic and acidic residues" evidence="7">
    <location>
        <begin position="409"/>
        <end position="431"/>
    </location>
</feature>
<keyword evidence="4" id="KW-0677">Repeat</keyword>
<dbReference type="GO" id="GO:0000226">
    <property type="term" value="P:microtubule cytoskeleton organization"/>
    <property type="evidence" value="ECO:0007669"/>
    <property type="project" value="TreeGrafter"/>
</dbReference>
<keyword evidence="9" id="KW-1185">Reference proteome</keyword>
<dbReference type="PANTHER" id="PTHR11501">
    <property type="entry name" value="MICROTUBULE-ASSOCIATED PROTEIN"/>
    <property type="match status" value="1"/>
</dbReference>